<feature type="compositionally biased region" description="Polar residues" evidence="1">
    <location>
        <begin position="16"/>
        <end position="31"/>
    </location>
</feature>
<accession>A0A2P2NCR0</accession>
<dbReference type="AlphaFoldDB" id="A0A2P2NCR0"/>
<protein>
    <submittedName>
        <fullName evidence="2">Uncharacterized protein</fullName>
    </submittedName>
</protein>
<proteinExistence type="predicted"/>
<evidence type="ECO:0000256" key="1">
    <source>
        <dbReference type="SAM" id="MobiDB-lite"/>
    </source>
</evidence>
<organism evidence="2">
    <name type="scientific">Rhizophora mucronata</name>
    <name type="common">Asiatic mangrove</name>
    <dbReference type="NCBI Taxonomy" id="61149"/>
    <lineage>
        <taxon>Eukaryota</taxon>
        <taxon>Viridiplantae</taxon>
        <taxon>Streptophyta</taxon>
        <taxon>Embryophyta</taxon>
        <taxon>Tracheophyta</taxon>
        <taxon>Spermatophyta</taxon>
        <taxon>Magnoliopsida</taxon>
        <taxon>eudicotyledons</taxon>
        <taxon>Gunneridae</taxon>
        <taxon>Pentapetalae</taxon>
        <taxon>rosids</taxon>
        <taxon>fabids</taxon>
        <taxon>Malpighiales</taxon>
        <taxon>Rhizophoraceae</taxon>
        <taxon>Rhizophora</taxon>
    </lineage>
</organism>
<reference evidence="2" key="1">
    <citation type="submission" date="2018-02" db="EMBL/GenBank/DDBJ databases">
        <title>Rhizophora mucronata_Transcriptome.</title>
        <authorList>
            <person name="Meera S.P."/>
            <person name="Sreeshan A."/>
            <person name="Augustine A."/>
        </authorList>
    </citation>
    <scope>NUCLEOTIDE SEQUENCE</scope>
    <source>
        <tissue evidence="2">Leaf</tissue>
    </source>
</reference>
<dbReference type="EMBL" id="GGEC01059760">
    <property type="protein sequence ID" value="MBX40244.1"/>
    <property type="molecule type" value="Transcribed_RNA"/>
</dbReference>
<sequence>MVKCSSFDGTDKTGISIISSSQNHHTNTIGVSQKPKT</sequence>
<name>A0A2P2NCR0_RHIMU</name>
<evidence type="ECO:0000313" key="2">
    <source>
        <dbReference type="EMBL" id="MBX40244.1"/>
    </source>
</evidence>
<feature type="region of interest" description="Disordered" evidence="1">
    <location>
        <begin position="1"/>
        <end position="37"/>
    </location>
</feature>